<dbReference type="SMART" id="SM01409">
    <property type="entry name" value="RNA_pol_Rpb6"/>
    <property type="match status" value="1"/>
</dbReference>
<evidence type="ECO:0000256" key="2">
    <source>
        <dbReference type="ARBA" id="ARBA00020808"/>
    </source>
</evidence>
<accession>A0AAD3D7P5</accession>
<dbReference type="GO" id="GO:0006366">
    <property type="term" value="P:transcription by RNA polymerase II"/>
    <property type="evidence" value="ECO:0007669"/>
    <property type="project" value="TreeGrafter"/>
</dbReference>
<feature type="region of interest" description="Disordered" evidence="8">
    <location>
        <begin position="1"/>
        <end position="70"/>
    </location>
</feature>
<dbReference type="GO" id="GO:0005665">
    <property type="term" value="C:RNA polymerase II, core complex"/>
    <property type="evidence" value="ECO:0007669"/>
    <property type="project" value="InterPro"/>
</dbReference>
<dbReference type="GO" id="GO:0005736">
    <property type="term" value="C:RNA polymerase I complex"/>
    <property type="evidence" value="ECO:0007669"/>
    <property type="project" value="TreeGrafter"/>
</dbReference>
<comment type="similarity">
    <text evidence="7">Belongs to the archaeal Rpo6/eukaryotic RPB6 RNA polymerase subunit family.</text>
</comment>
<evidence type="ECO:0000256" key="8">
    <source>
        <dbReference type="SAM" id="MobiDB-lite"/>
    </source>
</evidence>
<dbReference type="SUPFAM" id="SSF63562">
    <property type="entry name" value="RPB6/omega subunit-like"/>
    <property type="match status" value="1"/>
</dbReference>
<dbReference type="InterPro" id="IPR006110">
    <property type="entry name" value="Pol_omega/Rpo6/RPB6"/>
</dbReference>
<keyword evidence="10" id="KW-1185">Reference proteome</keyword>
<organism evidence="9 10">
    <name type="scientific">Chaetoceros tenuissimus</name>
    <dbReference type="NCBI Taxonomy" id="426638"/>
    <lineage>
        <taxon>Eukaryota</taxon>
        <taxon>Sar</taxon>
        <taxon>Stramenopiles</taxon>
        <taxon>Ochrophyta</taxon>
        <taxon>Bacillariophyta</taxon>
        <taxon>Coscinodiscophyceae</taxon>
        <taxon>Chaetocerotophycidae</taxon>
        <taxon>Chaetocerotales</taxon>
        <taxon>Chaetocerotaceae</taxon>
        <taxon>Chaetoceros</taxon>
    </lineage>
</organism>
<reference evidence="9 10" key="1">
    <citation type="journal article" date="2021" name="Sci. Rep.">
        <title>The genome of the diatom Chaetoceros tenuissimus carries an ancient integrated fragment of an extant virus.</title>
        <authorList>
            <person name="Hongo Y."/>
            <person name="Kimura K."/>
            <person name="Takaki Y."/>
            <person name="Yoshida Y."/>
            <person name="Baba S."/>
            <person name="Kobayashi G."/>
            <person name="Nagasaki K."/>
            <person name="Hano T."/>
            <person name="Tomaru Y."/>
        </authorList>
    </citation>
    <scope>NUCLEOTIDE SEQUENCE [LARGE SCALE GENOMIC DNA]</scope>
    <source>
        <strain evidence="9 10">NIES-3715</strain>
    </source>
</reference>
<dbReference type="PIRSF" id="PIRSF000778">
    <property type="entry name" value="RpoK/RPB6"/>
    <property type="match status" value="1"/>
</dbReference>
<dbReference type="PANTHER" id="PTHR47227:SF5">
    <property type="entry name" value="DNA-DIRECTED RNA POLYMERASES I, II, AND III SUBUNIT RPABC2"/>
    <property type="match status" value="1"/>
</dbReference>
<dbReference type="PIRSF" id="PIRSF500154">
    <property type="entry name" value="RPB6"/>
    <property type="match status" value="1"/>
</dbReference>
<dbReference type="NCBIfam" id="NF002208">
    <property type="entry name" value="PRK01099.1-3"/>
    <property type="match status" value="1"/>
</dbReference>
<name>A0AAD3D7P5_9STRA</name>
<dbReference type="InterPro" id="IPR020708">
    <property type="entry name" value="DNA-dir_RNA_polK_14-18kDa_CS"/>
</dbReference>
<keyword evidence="6" id="KW-0539">Nucleus</keyword>
<dbReference type="GO" id="GO:0003899">
    <property type="term" value="F:DNA-directed RNA polymerase activity"/>
    <property type="evidence" value="ECO:0007669"/>
    <property type="project" value="InterPro"/>
</dbReference>
<dbReference type="GO" id="GO:0006362">
    <property type="term" value="P:transcription elongation by RNA polymerase I"/>
    <property type="evidence" value="ECO:0007669"/>
    <property type="project" value="UniProtKB-ARBA"/>
</dbReference>
<keyword evidence="3 9" id="KW-0240">DNA-directed RNA polymerase</keyword>
<dbReference type="FunFam" id="3.90.940.10:FF:000004">
    <property type="entry name" value="DNA-directed RNA polymerases I, II, and III subunit RPABC2"/>
    <property type="match status" value="1"/>
</dbReference>
<keyword evidence="5" id="KW-0804">Transcription</keyword>
<evidence type="ECO:0000313" key="10">
    <source>
        <dbReference type="Proteomes" id="UP001054902"/>
    </source>
</evidence>
<dbReference type="HAMAP" id="MF_00192">
    <property type="entry name" value="RNApol_arch_Rpo6"/>
    <property type="match status" value="1"/>
</dbReference>
<dbReference type="Gene3D" id="3.90.940.10">
    <property type="match status" value="1"/>
</dbReference>
<dbReference type="NCBIfam" id="NF002207">
    <property type="entry name" value="PRK01099.1-2"/>
    <property type="match status" value="1"/>
</dbReference>
<dbReference type="GO" id="GO:0003677">
    <property type="term" value="F:DNA binding"/>
    <property type="evidence" value="ECO:0007669"/>
    <property type="project" value="InterPro"/>
</dbReference>
<dbReference type="PANTHER" id="PTHR47227">
    <property type="entry name" value="DNA-DIRECTED RNA POLYMERASE SUBUNIT K"/>
    <property type="match status" value="1"/>
</dbReference>
<feature type="compositionally biased region" description="Polar residues" evidence="8">
    <location>
        <begin position="9"/>
        <end position="18"/>
    </location>
</feature>
<evidence type="ECO:0000256" key="3">
    <source>
        <dbReference type="ARBA" id="ARBA00022478"/>
    </source>
</evidence>
<dbReference type="PROSITE" id="PS01111">
    <property type="entry name" value="RNA_POL_K_14KD"/>
    <property type="match status" value="1"/>
</dbReference>
<dbReference type="Pfam" id="PF01192">
    <property type="entry name" value="RNA_pol_Rpb6"/>
    <property type="match status" value="1"/>
</dbReference>
<evidence type="ECO:0000256" key="7">
    <source>
        <dbReference type="ARBA" id="ARBA00025773"/>
    </source>
</evidence>
<dbReference type="InterPro" id="IPR006111">
    <property type="entry name" value="Rpo6/Rpb6"/>
</dbReference>
<dbReference type="InterPro" id="IPR036161">
    <property type="entry name" value="RPB6/omega-like_sf"/>
</dbReference>
<protein>
    <recommendedName>
        <fullName evidence="2">DNA-directed RNA polymerases I, II, and III subunit RPABC2</fullName>
    </recommendedName>
</protein>
<comment type="subcellular location">
    <subcellularLocation>
        <location evidence="1">Nucleus</location>
    </subcellularLocation>
</comment>
<dbReference type="GO" id="GO:0042797">
    <property type="term" value="P:tRNA transcription by RNA polymerase III"/>
    <property type="evidence" value="ECO:0007669"/>
    <property type="project" value="TreeGrafter"/>
</dbReference>
<dbReference type="Proteomes" id="UP001054902">
    <property type="component" value="Unassembled WGS sequence"/>
</dbReference>
<dbReference type="EMBL" id="BLLK01000061">
    <property type="protein sequence ID" value="GFH58221.1"/>
    <property type="molecule type" value="Genomic_DNA"/>
</dbReference>
<evidence type="ECO:0000256" key="6">
    <source>
        <dbReference type="ARBA" id="ARBA00023242"/>
    </source>
</evidence>
<evidence type="ECO:0000256" key="4">
    <source>
        <dbReference type="ARBA" id="ARBA00022553"/>
    </source>
</evidence>
<dbReference type="InterPro" id="IPR028363">
    <property type="entry name" value="RPB6"/>
</dbReference>
<gene>
    <name evidence="9" type="ORF">CTEN210_14697</name>
</gene>
<evidence type="ECO:0000256" key="5">
    <source>
        <dbReference type="ARBA" id="ARBA00023163"/>
    </source>
</evidence>
<dbReference type="GO" id="GO:0005666">
    <property type="term" value="C:RNA polymerase III complex"/>
    <property type="evidence" value="ECO:0007669"/>
    <property type="project" value="UniProtKB-ARBA"/>
</dbReference>
<keyword evidence="4" id="KW-0597">Phosphoprotein</keyword>
<feature type="compositionally biased region" description="Acidic residues" evidence="8">
    <location>
        <begin position="23"/>
        <end position="42"/>
    </location>
</feature>
<comment type="caution">
    <text evidence="9">The sequence shown here is derived from an EMBL/GenBank/DDBJ whole genome shotgun (WGS) entry which is preliminary data.</text>
</comment>
<dbReference type="AlphaFoldDB" id="A0AAD3D7P5"/>
<evidence type="ECO:0000313" key="9">
    <source>
        <dbReference type="EMBL" id="GFH58221.1"/>
    </source>
</evidence>
<proteinExistence type="inferred from homology"/>
<sequence>MSDDEDPIGSNSGFDNTGGTFGQEDENMLAADEDINNNEDDMDLHNDANMQDDMNNFEIHGSSAAGGGTAKEDRITTRYLTKYERARVLGTRALQISMNAPVMVDLDGETDPLKIAMKELRERKIPIIIRRFLPDGSHEDWSIDELIVD</sequence>
<evidence type="ECO:0000256" key="1">
    <source>
        <dbReference type="ARBA" id="ARBA00004123"/>
    </source>
</evidence>